<dbReference type="SUPFAM" id="SSF55874">
    <property type="entry name" value="ATPase domain of HSP90 chaperone/DNA topoisomerase II/histidine kinase"/>
    <property type="match status" value="1"/>
</dbReference>
<dbReference type="PROSITE" id="PS00622">
    <property type="entry name" value="HTH_LUXR_1"/>
    <property type="match status" value="1"/>
</dbReference>
<dbReference type="Proteomes" id="UP001601948">
    <property type="component" value="Unassembled WGS sequence"/>
</dbReference>
<evidence type="ECO:0000256" key="1">
    <source>
        <dbReference type="ARBA" id="ARBA00023015"/>
    </source>
</evidence>
<evidence type="ECO:0000256" key="3">
    <source>
        <dbReference type="ARBA" id="ARBA00023163"/>
    </source>
</evidence>
<dbReference type="SMART" id="SM00421">
    <property type="entry name" value="HTH_LUXR"/>
    <property type="match status" value="1"/>
</dbReference>
<keyword evidence="2" id="KW-0238">DNA-binding</keyword>
<dbReference type="Gene3D" id="3.30.565.10">
    <property type="entry name" value="Histidine kinase-like ATPase, C-terminal domain"/>
    <property type="match status" value="1"/>
</dbReference>
<dbReference type="Gene3D" id="1.10.10.10">
    <property type="entry name" value="Winged helix-like DNA-binding domain superfamily/Winged helix DNA-binding domain"/>
    <property type="match status" value="1"/>
</dbReference>
<dbReference type="PANTHER" id="PTHR44688:SF16">
    <property type="entry name" value="DNA-BINDING TRANSCRIPTIONAL ACTIVATOR DEVR_DOSR"/>
    <property type="match status" value="1"/>
</dbReference>
<evidence type="ECO:0000313" key="6">
    <source>
        <dbReference type="Proteomes" id="UP001601948"/>
    </source>
</evidence>
<accession>A0ABW6R6B2</accession>
<name>A0ABW6R6B2_9NOCA</name>
<dbReference type="InterPro" id="IPR036890">
    <property type="entry name" value="HATPase_C_sf"/>
</dbReference>
<organism evidence="5 6">
    <name type="scientific">Nocardia suismassiliense</name>
    <dbReference type="NCBI Taxonomy" id="2077092"/>
    <lineage>
        <taxon>Bacteria</taxon>
        <taxon>Bacillati</taxon>
        <taxon>Actinomycetota</taxon>
        <taxon>Actinomycetes</taxon>
        <taxon>Mycobacteriales</taxon>
        <taxon>Nocardiaceae</taxon>
        <taxon>Nocardia</taxon>
    </lineage>
</organism>
<proteinExistence type="predicted"/>
<dbReference type="RefSeq" id="WP_387724981.1">
    <property type="nucleotide sequence ID" value="NZ_JBIAPI010000013.1"/>
</dbReference>
<evidence type="ECO:0000259" key="4">
    <source>
        <dbReference type="PROSITE" id="PS50043"/>
    </source>
</evidence>
<dbReference type="PROSITE" id="PS50043">
    <property type="entry name" value="HTH_LUXR_2"/>
    <property type="match status" value="1"/>
</dbReference>
<evidence type="ECO:0000313" key="5">
    <source>
        <dbReference type="EMBL" id="MFF3228288.1"/>
    </source>
</evidence>
<keyword evidence="1" id="KW-0805">Transcription regulation</keyword>
<dbReference type="CDD" id="cd06170">
    <property type="entry name" value="LuxR_C_like"/>
    <property type="match status" value="1"/>
</dbReference>
<dbReference type="InterPro" id="IPR000792">
    <property type="entry name" value="Tscrpt_reg_LuxR_C"/>
</dbReference>
<protein>
    <submittedName>
        <fullName evidence="5">LuxR C-terminal-related transcriptional regulator</fullName>
    </submittedName>
</protein>
<comment type="caution">
    <text evidence="5">The sequence shown here is derived from an EMBL/GenBank/DDBJ whole genome shotgun (WGS) entry which is preliminary data.</text>
</comment>
<dbReference type="SUPFAM" id="SSF46894">
    <property type="entry name" value="C-terminal effector domain of the bipartite response regulators"/>
    <property type="match status" value="1"/>
</dbReference>
<keyword evidence="3" id="KW-0804">Transcription</keyword>
<dbReference type="Pfam" id="PF00196">
    <property type="entry name" value="GerE"/>
    <property type="match status" value="1"/>
</dbReference>
<evidence type="ECO:0000256" key="2">
    <source>
        <dbReference type="ARBA" id="ARBA00023125"/>
    </source>
</evidence>
<dbReference type="InterPro" id="IPR036388">
    <property type="entry name" value="WH-like_DNA-bd_sf"/>
</dbReference>
<dbReference type="PRINTS" id="PR00038">
    <property type="entry name" value="HTHLUXR"/>
</dbReference>
<dbReference type="EMBL" id="JBIAPI010000013">
    <property type="protein sequence ID" value="MFF3228288.1"/>
    <property type="molecule type" value="Genomic_DNA"/>
</dbReference>
<dbReference type="InterPro" id="IPR016032">
    <property type="entry name" value="Sig_transdc_resp-reg_C-effctor"/>
</dbReference>
<reference evidence="5 6" key="1">
    <citation type="submission" date="2024-10" db="EMBL/GenBank/DDBJ databases">
        <title>The Natural Products Discovery Center: Release of the First 8490 Sequenced Strains for Exploring Actinobacteria Biosynthetic Diversity.</title>
        <authorList>
            <person name="Kalkreuter E."/>
            <person name="Kautsar S.A."/>
            <person name="Yang D."/>
            <person name="Bader C.D."/>
            <person name="Teijaro C.N."/>
            <person name="Fluegel L."/>
            <person name="Davis C.M."/>
            <person name="Simpson J.R."/>
            <person name="Lauterbach L."/>
            <person name="Steele A.D."/>
            <person name="Gui C."/>
            <person name="Meng S."/>
            <person name="Li G."/>
            <person name="Viehrig K."/>
            <person name="Ye F."/>
            <person name="Su P."/>
            <person name="Kiefer A.F."/>
            <person name="Nichols A."/>
            <person name="Cepeda A.J."/>
            <person name="Yan W."/>
            <person name="Fan B."/>
            <person name="Jiang Y."/>
            <person name="Adhikari A."/>
            <person name="Zheng C.-J."/>
            <person name="Schuster L."/>
            <person name="Cowan T.M."/>
            <person name="Smanski M.J."/>
            <person name="Chevrette M.G."/>
            <person name="De Carvalho L.P.S."/>
            <person name="Shen B."/>
        </authorList>
    </citation>
    <scope>NUCLEOTIDE SEQUENCE [LARGE SCALE GENOMIC DNA]</scope>
    <source>
        <strain evidence="5 6">NPDC003040</strain>
    </source>
</reference>
<keyword evidence="6" id="KW-1185">Reference proteome</keyword>
<dbReference type="PANTHER" id="PTHR44688">
    <property type="entry name" value="DNA-BINDING TRANSCRIPTIONAL ACTIVATOR DEVR_DOSR"/>
    <property type="match status" value="1"/>
</dbReference>
<feature type="domain" description="HTH luxR-type" evidence="4">
    <location>
        <begin position="360"/>
        <end position="425"/>
    </location>
</feature>
<sequence>MAGGAWGNSARALASANELMRSPLSGILATLSTILLELIDHRALIMLTGDCPKSPLWATGDAELTECVSTTEMSALAREVDVGTPRFGRAVLAGAARNVLAFAASPPNSAGALLAVVTDGDTEPPAMTAETVQQLWDLTTARIRDLIQTVAPVESSGLLAGGDRVRAIADLADEHAATLSTLLAALRARDLDDATARRTAVDIAVSAIIRHRSVDDVDRVADILGEERADRAYTRLSDMLGMLSHYGAVTLEYSAFDGGQRHIPSHVTEIARTVARGCVLSMLAQDGISRIRVCWDLADTELLMTIRDDGPGTLTVESFTPHRVTDRVAVLGGSLELDAVPGWGATVTIRLPLLVREIPRSDLRSTLNPREVDVLRHLVLGHRNRAIADDLHISEHTVKFHVARILKKLNAGSRGEAAAIARSLGFPTAALPRS</sequence>
<gene>
    <name evidence="5" type="ORF">ACFYV7_36215</name>
</gene>